<keyword evidence="17" id="KW-1133">Transmembrane helix</keyword>
<reference evidence="19" key="1">
    <citation type="submission" date="2020-08" db="EMBL/GenBank/DDBJ databases">
        <title>Genome public.</title>
        <authorList>
            <person name="Liu C."/>
            <person name="Sun Q."/>
        </authorList>
    </citation>
    <scope>NUCLEOTIDE SEQUENCE</scope>
    <source>
        <strain evidence="19">NSJ-24</strain>
    </source>
</reference>
<evidence type="ECO:0000256" key="6">
    <source>
        <dbReference type="ARBA" id="ARBA00022670"/>
    </source>
</evidence>
<gene>
    <name evidence="19" type="ORF">H8692_01910</name>
</gene>
<dbReference type="PANTHER" id="PTHR21581">
    <property type="entry name" value="D-ALANYL-D-ALANINE CARBOXYPEPTIDASE"/>
    <property type="match status" value="1"/>
</dbReference>
<feature type="transmembrane region" description="Helical" evidence="17">
    <location>
        <begin position="39"/>
        <end position="58"/>
    </location>
</feature>
<evidence type="ECO:0000256" key="1">
    <source>
        <dbReference type="ARBA" id="ARBA00003217"/>
    </source>
</evidence>
<dbReference type="AlphaFoldDB" id="A0A926E489"/>
<dbReference type="GO" id="GO:0008360">
    <property type="term" value="P:regulation of cell shape"/>
    <property type="evidence" value="ECO:0007669"/>
    <property type="project" value="UniProtKB-KW"/>
</dbReference>
<evidence type="ECO:0000256" key="3">
    <source>
        <dbReference type="ARBA" id="ARBA00007164"/>
    </source>
</evidence>
<evidence type="ECO:0000256" key="13">
    <source>
        <dbReference type="PIRSR" id="PIRSR618044-1"/>
    </source>
</evidence>
<organism evidence="19 20">
    <name type="scientific">Lentihominibacter hominis</name>
    <dbReference type="NCBI Taxonomy" id="2763645"/>
    <lineage>
        <taxon>Bacteria</taxon>
        <taxon>Bacillati</taxon>
        <taxon>Bacillota</taxon>
        <taxon>Clostridia</taxon>
        <taxon>Peptostreptococcales</taxon>
        <taxon>Anaerovoracaceae</taxon>
        <taxon>Lentihominibacter</taxon>
    </lineage>
</organism>
<dbReference type="InterPro" id="IPR012907">
    <property type="entry name" value="Peptidase_S11_C"/>
</dbReference>
<dbReference type="GO" id="GO:0009252">
    <property type="term" value="P:peptidoglycan biosynthetic process"/>
    <property type="evidence" value="ECO:0007669"/>
    <property type="project" value="UniProtKB-KW"/>
</dbReference>
<dbReference type="Gene3D" id="2.60.410.10">
    <property type="entry name" value="D-Ala-D-Ala carboxypeptidase, C-terminal domain"/>
    <property type="match status" value="1"/>
</dbReference>
<dbReference type="InterPro" id="IPR037167">
    <property type="entry name" value="Peptidase_S11_C_sf"/>
</dbReference>
<evidence type="ECO:0000256" key="8">
    <source>
        <dbReference type="ARBA" id="ARBA00022801"/>
    </source>
</evidence>
<dbReference type="EC" id="3.4.16.4" evidence="4"/>
<evidence type="ECO:0000256" key="5">
    <source>
        <dbReference type="ARBA" id="ARBA00022645"/>
    </source>
</evidence>
<evidence type="ECO:0000313" key="19">
    <source>
        <dbReference type="EMBL" id="MBC8567515.1"/>
    </source>
</evidence>
<dbReference type="Proteomes" id="UP000610862">
    <property type="component" value="Unassembled WGS sequence"/>
</dbReference>
<dbReference type="EMBL" id="JACRTA010000001">
    <property type="protein sequence ID" value="MBC8567515.1"/>
    <property type="molecule type" value="Genomic_DNA"/>
</dbReference>
<keyword evidence="5 19" id="KW-0121">Carboxypeptidase</keyword>
<feature type="active site" evidence="13">
    <location>
        <position position="169"/>
    </location>
</feature>
<dbReference type="Gene3D" id="3.40.710.10">
    <property type="entry name" value="DD-peptidase/beta-lactamase superfamily"/>
    <property type="match status" value="1"/>
</dbReference>
<feature type="domain" description="Peptidase S11 D-Ala-D-Ala carboxypeptidase A C-terminal" evidence="18">
    <location>
        <begin position="345"/>
        <end position="437"/>
    </location>
</feature>
<accession>A0A926E489</accession>
<dbReference type="InterPro" id="IPR015956">
    <property type="entry name" value="Peniciliin-bd_prot_C_sf"/>
</dbReference>
<keyword evidence="10" id="KW-0573">Peptidoglycan synthesis</keyword>
<keyword evidence="20" id="KW-1185">Reference proteome</keyword>
<dbReference type="InterPro" id="IPR018044">
    <property type="entry name" value="Peptidase_S11"/>
</dbReference>
<dbReference type="SUPFAM" id="SSF56601">
    <property type="entry name" value="beta-lactamase/transpeptidase-like"/>
    <property type="match status" value="1"/>
</dbReference>
<dbReference type="PANTHER" id="PTHR21581:SF33">
    <property type="entry name" value="D-ALANYL-D-ALANINE CARBOXYPEPTIDASE DACB"/>
    <property type="match status" value="1"/>
</dbReference>
<evidence type="ECO:0000256" key="17">
    <source>
        <dbReference type="SAM" id="Phobius"/>
    </source>
</evidence>
<proteinExistence type="inferred from homology"/>
<dbReference type="PRINTS" id="PR00725">
    <property type="entry name" value="DADACBPTASE1"/>
</dbReference>
<dbReference type="SMART" id="SM00936">
    <property type="entry name" value="PBP5_C"/>
    <property type="match status" value="1"/>
</dbReference>
<keyword evidence="7" id="KW-0732">Signal</keyword>
<evidence type="ECO:0000256" key="14">
    <source>
        <dbReference type="PIRSR" id="PIRSR618044-2"/>
    </source>
</evidence>
<evidence type="ECO:0000256" key="2">
    <source>
        <dbReference type="ARBA" id="ARBA00004752"/>
    </source>
</evidence>
<evidence type="ECO:0000256" key="12">
    <source>
        <dbReference type="ARBA" id="ARBA00034000"/>
    </source>
</evidence>
<feature type="binding site" evidence="14">
    <location>
        <position position="294"/>
    </location>
    <ligand>
        <name>substrate</name>
    </ligand>
</feature>
<feature type="active site" description="Acyl-ester intermediate" evidence="13">
    <location>
        <position position="115"/>
    </location>
</feature>
<feature type="transmembrane region" description="Helical" evidence="17">
    <location>
        <begin position="451"/>
        <end position="472"/>
    </location>
</feature>
<keyword evidence="9" id="KW-0133">Cell shape</keyword>
<keyword evidence="17" id="KW-0472">Membrane</keyword>
<keyword evidence="17" id="KW-0812">Transmembrane</keyword>
<evidence type="ECO:0000256" key="10">
    <source>
        <dbReference type="ARBA" id="ARBA00022984"/>
    </source>
</evidence>
<dbReference type="GO" id="GO:0009002">
    <property type="term" value="F:serine-type D-Ala-D-Ala carboxypeptidase activity"/>
    <property type="evidence" value="ECO:0007669"/>
    <property type="project" value="UniProtKB-EC"/>
</dbReference>
<evidence type="ECO:0000259" key="18">
    <source>
        <dbReference type="SMART" id="SM00936"/>
    </source>
</evidence>
<evidence type="ECO:0000313" key="20">
    <source>
        <dbReference type="Proteomes" id="UP000610862"/>
    </source>
</evidence>
<evidence type="ECO:0000256" key="16">
    <source>
        <dbReference type="SAM" id="MobiDB-lite"/>
    </source>
</evidence>
<name>A0A926E489_9FIRM</name>
<comment type="catalytic activity">
    <reaction evidence="12">
        <text>Preferential cleavage: (Ac)2-L-Lys-D-Ala-|-D-Ala. Also transpeptidation of peptidyl-alanyl moieties that are N-acyl substituents of D-alanine.</text>
        <dbReference type="EC" id="3.4.16.4"/>
    </reaction>
</comment>
<dbReference type="SUPFAM" id="SSF69189">
    <property type="entry name" value="Penicillin-binding protein associated domain"/>
    <property type="match status" value="1"/>
</dbReference>
<evidence type="ECO:0000256" key="9">
    <source>
        <dbReference type="ARBA" id="ARBA00022960"/>
    </source>
</evidence>
<comment type="function">
    <text evidence="1">Removes C-terminal D-alanyl residues from sugar-peptide cell wall precursors.</text>
</comment>
<comment type="caution">
    <text evidence="19">The sequence shown here is derived from an EMBL/GenBank/DDBJ whole genome shotgun (WGS) entry which is preliminary data.</text>
</comment>
<keyword evidence="11" id="KW-0961">Cell wall biogenesis/degradation</keyword>
<protein>
    <recommendedName>
        <fullName evidence="4">serine-type D-Ala-D-Ala carboxypeptidase</fullName>
        <ecNumber evidence="4">3.4.16.4</ecNumber>
    </recommendedName>
</protein>
<feature type="region of interest" description="Disordered" evidence="16">
    <location>
        <begin position="481"/>
        <end position="505"/>
    </location>
</feature>
<dbReference type="RefSeq" id="WP_187524875.1">
    <property type="nucleotide sequence ID" value="NZ_JACRTA010000001.1"/>
</dbReference>
<keyword evidence="6" id="KW-0645">Protease</keyword>
<feature type="active site" description="Proton acceptor" evidence="13">
    <location>
        <position position="118"/>
    </location>
</feature>
<dbReference type="Pfam" id="PF00768">
    <property type="entry name" value="Peptidase_S11"/>
    <property type="match status" value="1"/>
</dbReference>
<evidence type="ECO:0000256" key="15">
    <source>
        <dbReference type="RuleBase" id="RU004016"/>
    </source>
</evidence>
<dbReference type="InterPro" id="IPR012338">
    <property type="entry name" value="Beta-lactam/transpept-like"/>
</dbReference>
<evidence type="ECO:0000256" key="7">
    <source>
        <dbReference type="ARBA" id="ARBA00022729"/>
    </source>
</evidence>
<dbReference type="GO" id="GO:0006508">
    <property type="term" value="P:proteolysis"/>
    <property type="evidence" value="ECO:0007669"/>
    <property type="project" value="UniProtKB-KW"/>
</dbReference>
<keyword evidence="8" id="KW-0378">Hydrolase</keyword>
<feature type="compositionally biased region" description="Basic and acidic residues" evidence="16">
    <location>
        <begin position="485"/>
        <end position="505"/>
    </location>
</feature>
<dbReference type="InterPro" id="IPR001967">
    <property type="entry name" value="Peptidase_S11_N"/>
</dbReference>
<comment type="pathway">
    <text evidence="2">Cell wall biogenesis; peptidoglycan biosynthesis.</text>
</comment>
<dbReference type="Pfam" id="PF07943">
    <property type="entry name" value="PBP5_C"/>
    <property type="match status" value="1"/>
</dbReference>
<comment type="similarity">
    <text evidence="3 15">Belongs to the peptidase S11 family.</text>
</comment>
<evidence type="ECO:0000256" key="4">
    <source>
        <dbReference type="ARBA" id="ARBA00012448"/>
    </source>
</evidence>
<sequence length="505" mass="55723">MMKANASAKNQVRKGCILTVDLNSQTFSLKRSKDRLIKFTIYALMMALILTGGAPSFADEKNNTDQGPGIKLTPSADINWEDAPVIDGTSGIVIDAGSGEILYAKNAYERRDPASITKIVTALVALETLDMDQKVTVPLNADETGTNIKLKKGEVLTVRQLIYATLLESANDAADTLAITISGSVENFAQKMNERAARCGAKDTNFSNASGLNTYGSAAHVTTAYDIAMISREAMNNKDFRKIVATEEYTIPATELSKERIMKNTNLCLYEEKKTVKVNGKERPFKYEGATGIKTGYTSTAGNCFCGSAVRGDTELIAVSLNSTSKEQRFADVMALWDYGFSKYYTYVAAKGKENLDELRVWQGEKSHVAVGLSEDLDITLNKDHKGGGITVETVKNDGILKAPVEKGQSLGYLIAYNEDGDPVSFAKLVAMEGIEKGGILSYIGIADENILTFIIGVVIFLIILMIIRIMMVRYRRKKKKRRKAERERHMRRKEWQKEKNPFGN</sequence>
<evidence type="ECO:0000256" key="11">
    <source>
        <dbReference type="ARBA" id="ARBA00023316"/>
    </source>
</evidence>
<dbReference type="GO" id="GO:0071555">
    <property type="term" value="P:cell wall organization"/>
    <property type="evidence" value="ECO:0007669"/>
    <property type="project" value="UniProtKB-KW"/>
</dbReference>